<dbReference type="InterPro" id="IPR027124">
    <property type="entry name" value="Swc5/CFDP1/2"/>
</dbReference>
<evidence type="ECO:0000313" key="1">
    <source>
        <dbReference type="EMBL" id="VDO19525.1"/>
    </source>
</evidence>
<dbReference type="PANTHER" id="PTHR23227:SF67">
    <property type="entry name" value="CRANIOFACIAL DEVELOPMENT PROTEIN 2-LIKE"/>
    <property type="match status" value="1"/>
</dbReference>
<dbReference type="EMBL" id="UZAH01001136">
    <property type="protein sequence ID" value="VDO19525.1"/>
    <property type="molecule type" value="Genomic_DNA"/>
</dbReference>
<dbReference type="InterPro" id="IPR036691">
    <property type="entry name" value="Endo/exonu/phosph_ase_sf"/>
</dbReference>
<evidence type="ECO:0000313" key="3">
    <source>
        <dbReference type="WBParaSite" id="HPBE_0000114201-mRNA-1"/>
    </source>
</evidence>
<organism evidence="2 3">
    <name type="scientific">Heligmosomoides polygyrus</name>
    <name type="common">Parasitic roundworm</name>
    <dbReference type="NCBI Taxonomy" id="6339"/>
    <lineage>
        <taxon>Eukaryota</taxon>
        <taxon>Metazoa</taxon>
        <taxon>Ecdysozoa</taxon>
        <taxon>Nematoda</taxon>
        <taxon>Chromadorea</taxon>
        <taxon>Rhabditida</taxon>
        <taxon>Rhabditina</taxon>
        <taxon>Rhabditomorpha</taxon>
        <taxon>Strongyloidea</taxon>
        <taxon>Heligmosomidae</taxon>
        <taxon>Heligmosomoides</taxon>
    </lineage>
</organism>
<dbReference type="OrthoDB" id="418748at2759"/>
<dbReference type="AlphaFoldDB" id="A0A183F4Q0"/>
<keyword evidence="2" id="KW-1185">Reference proteome</keyword>
<dbReference type="Proteomes" id="UP000050761">
    <property type="component" value="Unassembled WGS sequence"/>
</dbReference>
<dbReference type="WBParaSite" id="HPBE_0000114201-mRNA-1">
    <property type="protein sequence ID" value="HPBE_0000114201-mRNA-1"/>
    <property type="gene ID" value="HPBE_0000114201"/>
</dbReference>
<reference evidence="1 2" key="1">
    <citation type="submission" date="2018-11" db="EMBL/GenBank/DDBJ databases">
        <authorList>
            <consortium name="Pathogen Informatics"/>
        </authorList>
    </citation>
    <scope>NUCLEOTIDE SEQUENCE [LARGE SCALE GENOMIC DNA]</scope>
</reference>
<protein>
    <submittedName>
        <fullName evidence="3">Endo/exonuclease/phosphatase domain-containing protein</fullName>
    </submittedName>
</protein>
<gene>
    <name evidence="1" type="ORF">HPBE_LOCUS1143</name>
</gene>
<accession>A0A183F4Q0</accession>
<dbReference type="SUPFAM" id="SSF56219">
    <property type="entry name" value="DNase I-like"/>
    <property type="match status" value="1"/>
</dbReference>
<evidence type="ECO:0000313" key="2">
    <source>
        <dbReference type="Proteomes" id="UP000050761"/>
    </source>
</evidence>
<proteinExistence type="predicted"/>
<reference evidence="3" key="2">
    <citation type="submission" date="2019-09" db="UniProtKB">
        <authorList>
            <consortium name="WormBaseParasite"/>
        </authorList>
    </citation>
    <scope>IDENTIFICATION</scope>
</reference>
<sequence>MVYDSSSFSRSAYAGADAHSQSTASVENMRGSLMRGRHRGATELVRKFRNVSRTRVASLNVGTFTGRSCELVEALERRRVDLCAVKETRWSCRKSRGIGRGFKAVLCGSSRTTSGVGIIVSERFRDSITGCSDQAKDEFWNLLDKKTAEAPSKDFIIVAGDLNGHVGATKDGYSCHGGFGYGSRNADGERILEYAESHSLTIVNTVFRKRDTHLVSYYSGSTKTQIDFVLIAPQRLKQIERCGAARIKWWRMREKEAAVISNVRLPTVTSADETWKKATDAIRQAAQSELGITKPGRRKVDKQA</sequence>
<dbReference type="Gene3D" id="3.60.10.10">
    <property type="entry name" value="Endonuclease/exonuclease/phosphatase"/>
    <property type="match status" value="1"/>
</dbReference>
<accession>A0A3P7X150</accession>
<dbReference type="PANTHER" id="PTHR23227">
    <property type="entry name" value="BUCENTAUR RELATED"/>
    <property type="match status" value="1"/>
</dbReference>
<name>A0A183F4Q0_HELPZ</name>